<dbReference type="PROSITE" id="PS51186">
    <property type="entry name" value="GNAT"/>
    <property type="match status" value="1"/>
</dbReference>
<evidence type="ECO:0000313" key="3">
    <source>
        <dbReference type="Proteomes" id="UP001164305"/>
    </source>
</evidence>
<dbReference type="Pfam" id="PF00583">
    <property type="entry name" value="Acetyltransf_1"/>
    <property type="match status" value="1"/>
</dbReference>
<dbReference type="Gene3D" id="3.40.630.30">
    <property type="match status" value="1"/>
</dbReference>
<dbReference type="CDD" id="cd04301">
    <property type="entry name" value="NAT_SF"/>
    <property type="match status" value="1"/>
</dbReference>
<dbReference type="InterPro" id="IPR016181">
    <property type="entry name" value="Acyl_CoA_acyltransferase"/>
</dbReference>
<dbReference type="SUPFAM" id="SSF55729">
    <property type="entry name" value="Acyl-CoA N-acyltransferases (Nat)"/>
    <property type="match status" value="2"/>
</dbReference>
<feature type="domain" description="N-acetyltransferase" evidence="1">
    <location>
        <begin position="3"/>
        <end position="177"/>
    </location>
</feature>
<keyword evidence="3" id="KW-1185">Reference proteome</keyword>
<dbReference type="RefSeq" id="WP_263595022.1">
    <property type="nucleotide sequence ID" value="NZ_CP107020.1"/>
</dbReference>
<gene>
    <name evidence="2" type="ORF">BRM3_05175</name>
</gene>
<name>A0ABY6G4C8_9MICO</name>
<dbReference type="EMBL" id="CP107020">
    <property type="protein sequence ID" value="UYG17814.1"/>
    <property type="molecule type" value="Genomic_DNA"/>
</dbReference>
<evidence type="ECO:0000259" key="1">
    <source>
        <dbReference type="PROSITE" id="PS51186"/>
    </source>
</evidence>
<evidence type="ECO:0000313" key="2">
    <source>
        <dbReference type="EMBL" id="UYG17814.1"/>
    </source>
</evidence>
<sequence>MSLRIRPVDPASDADLVQLGALLEAGQRHDYGASVRRTPAQRRVGLESTPYWDVSCWAAFAETMEGGEVLVGVADTMIPLAEDLDQIHLSVEVHPAHRGQGVGTALVEEALIPAIRAAGRPLATAYGSIPADGDVDDPALPANRLAARVGLERRNVAVCRVLDLPVPPALLAHLEAEAVSRMDGYTILTWEDEVPAEHVERYGALLRQLEIDEPDEDVEHEAPEYTPERIRIMEERRRRAGTHVLAAVAVAPDGSFAGNSEIGYASLPGTDLGYQENTLVMPEHRGHRLGLALKVANHLRLAERAPALRALVTWNSHVNPWMIAINEQLGYRVAFREIAYQGRSRT</sequence>
<dbReference type="Proteomes" id="UP001164305">
    <property type="component" value="Chromosome"/>
</dbReference>
<dbReference type="InterPro" id="IPR000182">
    <property type="entry name" value="GNAT_dom"/>
</dbReference>
<accession>A0ABY6G4C8</accession>
<protein>
    <submittedName>
        <fullName evidence="2">GNAT family N-acetyltransferase</fullName>
    </submittedName>
</protein>
<proteinExistence type="predicted"/>
<reference evidence="2" key="1">
    <citation type="submission" date="2022-10" db="EMBL/GenBank/DDBJ databases">
        <title>Whole-Genome Sequencing of Brachybacterium huguangmaarense BRM-3, Isolated from Betula schmidtii.</title>
        <authorList>
            <person name="Haam D."/>
        </authorList>
    </citation>
    <scope>NUCLEOTIDE SEQUENCE</scope>
    <source>
        <strain evidence="2">BRM-3</strain>
    </source>
</reference>
<organism evidence="2 3">
    <name type="scientific">Brachybacterium huguangmaarense</name>
    <dbReference type="NCBI Taxonomy" id="1652028"/>
    <lineage>
        <taxon>Bacteria</taxon>
        <taxon>Bacillati</taxon>
        <taxon>Actinomycetota</taxon>
        <taxon>Actinomycetes</taxon>
        <taxon>Micrococcales</taxon>
        <taxon>Dermabacteraceae</taxon>
        <taxon>Brachybacterium</taxon>
    </lineage>
</organism>